<keyword evidence="3 5" id="KW-1133">Transmembrane helix</keyword>
<feature type="transmembrane region" description="Helical" evidence="5">
    <location>
        <begin position="462"/>
        <end position="485"/>
    </location>
</feature>
<evidence type="ECO:0000256" key="4">
    <source>
        <dbReference type="ARBA" id="ARBA00023136"/>
    </source>
</evidence>
<dbReference type="InterPro" id="IPR057366">
    <property type="entry name" value="TRPM-like"/>
</dbReference>
<proteinExistence type="predicted"/>
<dbReference type="Pfam" id="PF25508">
    <property type="entry name" value="TRPM2"/>
    <property type="match status" value="1"/>
</dbReference>
<dbReference type="KEGG" id="cvn:111110291"/>
<dbReference type="InterPro" id="IPR050927">
    <property type="entry name" value="TRPM"/>
</dbReference>
<dbReference type="GO" id="GO:0005261">
    <property type="term" value="F:monoatomic cation channel activity"/>
    <property type="evidence" value="ECO:0007669"/>
    <property type="project" value="TreeGrafter"/>
</dbReference>
<evidence type="ECO:0000256" key="3">
    <source>
        <dbReference type="ARBA" id="ARBA00022989"/>
    </source>
</evidence>
<accession>A0A8B8BGD4</accession>
<comment type="subcellular location">
    <subcellularLocation>
        <location evidence="1">Membrane</location>
        <topology evidence="1">Multi-pass membrane protein</topology>
    </subcellularLocation>
</comment>
<dbReference type="RefSeq" id="XP_022302425.1">
    <property type="nucleotide sequence ID" value="XM_022446717.1"/>
</dbReference>
<evidence type="ECO:0000256" key="2">
    <source>
        <dbReference type="ARBA" id="ARBA00022692"/>
    </source>
</evidence>
<dbReference type="GeneID" id="111110291"/>
<dbReference type="PANTHER" id="PTHR13800:SF12">
    <property type="entry name" value="TRANSIENT RECEPTOR POTENTIAL CATION CHANNEL SUBFAMILY M MEMBER-LIKE 2"/>
    <property type="match status" value="1"/>
</dbReference>
<evidence type="ECO:0000259" key="6">
    <source>
        <dbReference type="Pfam" id="PF25508"/>
    </source>
</evidence>
<feature type="transmembrane region" description="Helical" evidence="5">
    <location>
        <begin position="214"/>
        <end position="232"/>
    </location>
</feature>
<feature type="transmembrane region" description="Helical" evidence="5">
    <location>
        <begin position="492"/>
        <end position="513"/>
    </location>
</feature>
<feature type="transmembrane region" description="Helical" evidence="5">
    <location>
        <begin position="333"/>
        <end position="361"/>
    </location>
</feature>
<feature type="transmembrane region" description="Helical" evidence="5">
    <location>
        <begin position="564"/>
        <end position="589"/>
    </location>
</feature>
<evidence type="ECO:0000256" key="5">
    <source>
        <dbReference type="SAM" id="Phobius"/>
    </source>
</evidence>
<dbReference type="GO" id="GO:0030001">
    <property type="term" value="P:metal ion transport"/>
    <property type="evidence" value="ECO:0007669"/>
    <property type="project" value="TreeGrafter"/>
</dbReference>
<protein>
    <submittedName>
        <fullName evidence="8">Transient receptor potential cation channel subfamily M member 2-like</fullName>
    </submittedName>
</protein>
<name>A0A8B8BGD4_CRAVI</name>
<organism evidence="7 8">
    <name type="scientific">Crassostrea virginica</name>
    <name type="common">Eastern oyster</name>
    <dbReference type="NCBI Taxonomy" id="6565"/>
    <lineage>
        <taxon>Eukaryota</taxon>
        <taxon>Metazoa</taxon>
        <taxon>Spiralia</taxon>
        <taxon>Lophotrochozoa</taxon>
        <taxon>Mollusca</taxon>
        <taxon>Bivalvia</taxon>
        <taxon>Autobranchia</taxon>
        <taxon>Pteriomorphia</taxon>
        <taxon>Ostreida</taxon>
        <taxon>Ostreoidea</taxon>
        <taxon>Ostreidae</taxon>
        <taxon>Crassostrea</taxon>
    </lineage>
</organism>
<dbReference type="OrthoDB" id="6150668at2759"/>
<keyword evidence="2 5" id="KW-0812">Transmembrane</keyword>
<dbReference type="AlphaFoldDB" id="A0A8B8BGD4"/>
<evidence type="ECO:0000313" key="7">
    <source>
        <dbReference type="Proteomes" id="UP000694844"/>
    </source>
</evidence>
<dbReference type="PANTHER" id="PTHR13800">
    <property type="entry name" value="TRANSIENT RECEPTOR POTENTIAL CATION CHANNEL, SUBFAMILY M, MEMBER 6"/>
    <property type="match status" value="1"/>
</dbReference>
<reference evidence="8" key="1">
    <citation type="submission" date="2025-08" db="UniProtKB">
        <authorList>
            <consortium name="RefSeq"/>
        </authorList>
    </citation>
    <scope>IDENTIFICATION</scope>
    <source>
        <tissue evidence="8">Whole sample</tissue>
    </source>
</reference>
<keyword evidence="7" id="KW-1185">Reference proteome</keyword>
<gene>
    <name evidence="8" type="primary">LOC111110291</name>
</gene>
<dbReference type="Proteomes" id="UP000694844">
    <property type="component" value="Chromosome 8"/>
</dbReference>
<dbReference type="GO" id="GO:0005886">
    <property type="term" value="C:plasma membrane"/>
    <property type="evidence" value="ECO:0007669"/>
    <property type="project" value="TreeGrafter"/>
</dbReference>
<sequence>MDANSRCISVIWNRGQFEWYNAKKSQANWFSPFTSPFSLPLDFFYEFSKTLQSCQFSKSSPIEKEQDLLLKAILSNRTDYIETLLDMNVSLSNEYIDKLYKMQIQIIDEEETKDSVNALHWVIKDIGGKPAKHLFEWQATGKTDYNANEHAQKIIKDLLNYNETEDPRLEAACYSKRREAYVKRQRSLQAILLWSLLFNKGNITTMIWRRVASQLYTGLVCSVVLGMMAKVARLKDRLLADELDDHSTVFKKRVTNMMDTLYQQNKEETFKILESMETVWKIQAKPIFFAYEFDMYDVIAHPCSVALMDNMWYNGLIPDFKRFMKNIKAKPRIALKAVGLHFFVHYLLFFGVLVLYSLFLLTPVKTMKDSTWTKYYFEITLYVWTGLDFAYDLRNIASAFCTCTSDEDTQRKKLKKSKSQLKDMWKVLGLFCILLVIAASLSRTKQTNTFILTKRFSGLLLVFSYLRCSRLFFIHRFLGISFMFIKHMLVHLLQFLSTTIFMVIGVGIFYQSLLYDNESMNMFDGKWYKWKIWYIIYYPYYQIYGEIFEDKLGFSHEDEHETDWAVTAVAAIYMLVANLLVICLITAMFTTKYEAVREKSEKMWQYERFHIISDFQNRMCAHLDIFAFPFILCRRTQNRKKELSESENIFRNYRHLQILQYIMAGRSLEKSAGTL</sequence>
<feature type="transmembrane region" description="Helical" evidence="5">
    <location>
        <begin position="424"/>
        <end position="442"/>
    </location>
</feature>
<feature type="domain" description="TRPM-like" evidence="6">
    <location>
        <begin position="67"/>
        <end position="281"/>
    </location>
</feature>
<keyword evidence="4 5" id="KW-0472">Membrane</keyword>
<evidence type="ECO:0000256" key="1">
    <source>
        <dbReference type="ARBA" id="ARBA00004141"/>
    </source>
</evidence>
<evidence type="ECO:0000313" key="8">
    <source>
        <dbReference type="RefSeq" id="XP_022302425.1"/>
    </source>
</evidence>